<dbReference type="CDD" id="cd03360">
    <property type="entry name" value="LbH_AT_putative"/>
    <property type="match status" value="1"/>
</dbReference>
<feature type="active site" description="Proton acceptor" evidence="1">
    <location>
        <position position="133"/>
    </location>
</feature>
<dbReference type="RefSeq" id="WP_038352362.1">
    <property type="nucleotide sequence ID" value="NZ_CP019962.1"/>
</dbReference>
<dbReference type="AlphaFoldDB" id="A0AAC9QWM4"/>
<name>A0AAC9QWM4_EUBLI</name>
<dbReference type="InterPro" id="IPR011004">
    <property type="entry name" value="Trimer_LpxA-like_sf"/>
</dbReference>
<accession>A0AAC9QWM4</accession>
<feature type="domain" description="PglD N-terminal" evidence="3">
    <location>
        <begin position="5"/>
        <end position="79"/>
    </location>
</feature>
<dbReference type="KEGG" id="elim:B2M23_16710"/>
<dbReference type="InterPro" id="IPR001451">
    <property type="entry name" value="Hexapep"/>
</dbReference>
<dbReference type="Gene3D" id="3.40.50.20">
    <property type="match status" value="1"/>
</dbReference>
<reference evidence="5" key="1">
    <citation type="journal article" date="2017" name="Sci. Rep.">
        <title>Determination of the Genome and Primary Transcriptome of Syngas Fermenting Eubacterium limosum ATCC 8486.</title>
        <authorList>
            <person name="Song Y."/>
            <person name="Shin J."/>
            <person name="Jeong Y."/>
            <person name="Jin S."/>
            <person name="Lee J.K."/>
            <person name="Kim D.R."/>
            <person name="Kim S.C."/>
            <person name="Cho S."/>
            <person name="Cho B.K."/>
        </authorList>
    </citation>
    <scope>NUCLEOTIDE SEQUENCE [LARGE SCALE GENOMIC DNA]</scope>
    <source>
        <strain evidence="5">ATCC 8486</strain>
    </source>
</reference>
<sequence>MPEKKVMIIGASGHGKVIADIIHQSGDQVMGFLDDDPTKKEIHQIPVLGKIEDTQKYKDDFCFIIGIGDNQIRKKIAERNPALNYYTAIHPTAVIGEGVRIGKGTAVMAGTVINADANIGEHCIINTSAVIEHECVIGDYTHISPQACLCGNVYVGEECHVGAGATIINNQMIVKNTVIGAGCVVVTDLLESGIYMGMPASKSKYKKDIKEK</sequence>
<dbReference type="Pfam" id="PF00132">
    <property type="entry name" value="Hexapep"/>
    <property type="match status" value="1"/>
</dbReference>
<dbReference type="Pfam" id="PF17836">
    <property type="entry name" value="PglD_N"/>
    <property type="match status" value="1"/>
</dbReference>
<organism evidence="4 5">
    <name type="scientific">Eubacterium limosum</name>
    <dbReference type="NCBI Taxonomy" id="1736"/>
    <lineage>
        <taxon>Bacteria</taxon>
        <taxon>Bacillati</taxon>
        <taxon>Bacillota</taxon>
        <taxon>Clostridia</taxon>
        <taxon>Eubacteriales</taxon>
        <taxon>Eubacteriaceae</taxon>
        <taxon>Eubacterium</taxon>
    </lineage>
</organism>
<feature type="binding site" evidence="2">
    <location>
        <position position="142"/>
    </location>
    <ligand>
        <name>acetyl-CoA</name>
        <dbReference type="ChEBI" id="CHEBI:57288"/>
    </ligand>
</feature>
<dbReference type="EMBL" id="CP019962">
    <property type="protein sequence ID" value="ARD67074.1"/>
    <property type="molecule type" value="Genomic_DNA"/>
</dbReference>
<evidence type="ECO:0000256" key="2">
    <source>
        <dbReference type="PIRSR" id="PIRSR620019-2"/>
    </source>
</evidence>
<feature type="binding site" evidence="2">
    <location>
        <position position="68"/>
    </location>
    <ligand>
        <name>substrate</name>
    </ligand>
</feature>
<evidence type="ECO:0000313" key="5">
    <source>
        <dbReference type="Proteomes" id="UP000192391"/>
    </source>
</evidence>
<dbReference type="InterPro" id="IPR020019">
    <property type="entry name" value="AcTrfase_PglD-like"/>
</dbReference>
<gene>
    <name evidence="4" type="ORF">B2M23_16710</name>
</gene>
<feature type="site" description="Increases basicity of active site His" evidence="1">
    <location>
        <position position="134"/>
    </location>
</feature>
<dbReference type="Proteomes" id="UP000192391">
    <property type="component" value="Chromosome"/>
</dbReference>
<dbReference type="InterPro" id="IPR050179">
    <property type="entry name" value="Trans_hexapeptide_repeat"/>
</dbReference>
<evidence type="ECO:0000313" key="4">
    <source>
        <dbReference type="EMBL" id="ARD67074.1"/>
    </source>
</evidence>
<dbReference type="PANTHER" id="PTHR43300">
    <property type="entry name" value="ACETYLTRANSFERASE"/>
    <property type="match status" value="1"/>
</dbReference>
<dbReference type="Gene3D" id="2.160.10.10">
    <property type="entry name" value="Hexapeptide repeat proteins"/>
    <property type="match status" value="1"/>
</dbReference>
<dbReference type="SUPFAM" id="SSF51161">
    <property type="entry name" value="Trimeric LpxA-like enzymes"/>
    <property type="match status" value="1"/>
</dbReference>
<dbReference type="InterPro" id="IPR041561">
    <property type="entry name" value="PglD_N"/>
</dbReference>
<dbReference type="PANTHER" id="PTHR43300:SF7">
    <property type="entry name" value="UDP-N-ACETYLBACILLOSAMINE N-ACETYLTRANSFERASE"/>
    <property type="match status" value="1"/>
</dbReference>
<evidence type="ECO:0000256" key="1">
    <source>
        <dbReference type="PIRSR" id="PIRSR620019-1"/>
    </source>
</evidence>
<feature type="binding site" evidence="2">
    <location>
        <begin position="12"/>
        <end position="14"/>
    </location>
    <ligand>
        <name>substrate</name>
    </ligand>
</feature>
<proteinExistence type="predicted"/>
<evidence type="ECO:0000259" key="3">
    <source>
        <dbReference type="Pfam" id="PF17836"/>
    </source>
</evidence>
<protein>
    <recommendedName>
        <fullName evidence="3">PglD N-terminal domain-containing protein</fullName>
    </recommendedName>
</protein>
<dbReference type="NCBIfam" id="TIGR03570">
    <property type="entry name" value="NeuD_NnaD"/>
    <property type="match status" value="1"/>
</dbReference>